<dbReference type="SUPFAM" id="SSF52833">
    <property type="entry name" value="Thioredoxin-like"/>
    <property type="match status" value="1"/>
</dbReference>
<reference evidence="7" key="1">
    <citation type="journal article" date="2019" name="Int. J. Syst. Evol. Microbiol.">
        <title>The Global Catalogue of Microorganisms (GCM) 10K type strain sequencing project: providing services to taxonomists for standard genome sequencing and annotation.</title>
        <authorList>
            <consortium name="The Broad Institute Genomics Platform"/>
            <consortium name="The Broad Institute Genome Sequencing Center for Infectious Disease"/>
            <person name="Wu L."/>
            <person name="Ma J."/>
        </authorList>
    </citation>
    <scope>NUCLEOTIDE SEQUENCE [LARGE SCALE GENOMIC DNA]</scope>
    <source>
        <strain evidence="7">KCTC 52644</strain>
    </source>
</reference>
<dbReference type="PANTHER" id="PTHR42852:SF6">
    <property type="entry name" value="THIOL:DISULFIDE INTERCHANGE PROTEIN DSBE"/>
    <property type="match status" value="1"/>
</dbReference>
<dbReference type="PROSITE" id="PS51352">
    <property type="entry name" value="THIOREDOXIN_2"/>
    <property type="match status" value="1"/>
</dbReference>
<evidence type="ECO:0000313" key="6">
    <source>
        <dbReference type="EMBL" id="MFD2907346.1"/>
    </source>
</evidence>
<keyword evidence="4" id="KW-0676">Redox-active center</keyword>
<comment type="caution">
    <text evidence="6">The sequence shown here is derived from an EMBL/GenBank/DDBJ whole genome shotgun (WGS) entry which is preliminary data.</text>
</comment>
<dbReference type="InterPro" id="IPR050553">
    <property type="entry name" value="Thioredoxin_ResA/DsbE_sf"/>
</dbReference>
<protein>
    <submittedName>
        <fullName evidence="6">TlpA family protein disulfide reductase</fullName>
    </submittedName>
</protein>
<evidence type="ECO:0000256" key="3">
    <source>
        <dbReference type="ARBA" id="ARBA00023157"/>
    </source>
</evidence>
<evidence type="ECO:0000256" key="4">
    <source>
        <dbReference type="ARBA" id="ARBA00023284"/>
    </source>
</evidence>
<dbReference type="InterPro" id="IPR013766">
    <property type="entry name" value="Thioredoxin_domain"/>
</dbReference>
<gene>
    <name evidence="6" type="ORF">ACFSX9_01220</name>
</gene>
<keyword evidence="2" id="KW-0201">Cytochrome c-type biogenesis</keyword>
<dbReference type="InterPro" id="IPR000866">
    <property type="entry name" value="AhpC/TSA"/>
</dbReference>
<evidence type="ECO:0000256" key="1">
    <source>
        <dbReference type="ARBA" id="ARBA00004196"/>
    </source>
</evidence>
<organism evidence="6 7">
    <name type="scientific">Flavobacterium ardleyense</name>
    <dbReference type="NCBI Taxonomy" id="2038737"/>
    <lineage>
        <taxon>Bacteria</taxon>
        <taxon>Pseudomonadati</taxon>
        <taxon>Bacteroidota</taxon>
        <taxon>Flavobacteriia</taxon>
        <taxon>Flavobacteriales</taxon>
        <taxon>Flavobacteriaceae</taxon>
        <taxon>Flavobacterium</taxon>
    </lineage>
</organism>
<evidence type="ECO:0000259" key="5">
    <source>
        <dbReference type="PROSITE" id="PS51352"/>
    </source>
</evidence>
<proteinExistence type="predicted"/>
<sequence>MMGKDLILDQSNIRITVNVKDTVYKNFKLKKITVDKIIGSKTSKLQNKYNQIIFENKSDINKIISESEAIICRNPDNLYSGYLLSNLCLEYKIDKKATERLFALLNIKNQDEAIINNIKKYIYAKQLLKLNDKISDFALLDVDNNLFNTESLKGKWYLLDFWASWCTPCRKSFPELKIIYEKYKSSNFEILGFSIDEDKDKWKMAVKKDNLNWINIIEEKGFLGDIVFKLNIQSVPTTFLINPEGVIVSENLTPEELDSFLQKNLKE</sequence>
<dbReference type="Pfam" id="PF00578">
    <property type="entry name" value="AhpC-TSA"/>
    <property type="match status" value="1"/>
</dbReference>
<dbReference type="InterPro" id="IPR036249">
    <property type="entry name" value="Thioredoxin-like_sf"/>
</dbReference>
<name>A0ABW5Z4F2_9FLAO</name>
<accession>A0ABW5Z4F2</accession>
<evidence type="ECO:0000313" key="7">
    <source>
        <dbReference type="Proteomes" id="UP001597549"/>
    </source>
</evidence>
<dbReference type="PROSITE" id="PS00194">
    <property type="entry name" value="THIOREDOXIN_1"/>
    <property type="match status" value="1"/>
</dbReference>
<comment type="subcellular location">
    <subcellularLocation>
        <location evidence="1">Cell envelope</location>
    </subcellularLocation>
</comment>
<feature type="domain" description="Thioredoxin" evidence="5">
    <location>
        <begin position="128"/>
        <end position="267"/>
    </location>
</feature>
<dbReference type="Proteomes" id="UP001597549">
    <property type="component" value="Unassembled WGS sequence"/>
</dbReference>
<evidence type="ECO:0000256" key="2">
    <source>
        <dbReference type="ARBA" id="ARBA00022748"/>
    </source>
</evidence>
<dbReference type="PANTHER" id="PTHR42852">
    <property type="entry name" value="THIOL:DISULFIDE INTERCHANGE PROTEIN DSBE"/>
    <property type="match status" value="1"/>
</dbReference>
<keyword evidence="7" id="KW-1185">Reference proteome</keyword>
<dbReference type="InterPro" id="IPR017937">
    <property type="entry name" value="Thioredoxin_CS"/>
</dbReference>
<dbReference type="EMBL" id="JBHUOL010000003">
    <property type="protein sequence ID" value="MFD2907346.1"/>
    <property type="molecule type" value="Genomic_DNA"/>
</dbReference>
<dbReference type="Gene3D" id="3.40.30.10">
    <property type="entry name" value="Glutaredoxin"/>
    <property type="match status" value="1"/>
</dbReference>
<keyword evidence="3" id="KW-1015">Disulfide bond</keyword>
<dbReference type="RefSeq" id="WP_379803361.1">
    <property type="nucleotide sequence ID" value="NZ_JBHUOL010000003.1"/>
</dbReference>
<dbReference type="CDD" id="cd02966">
    <property type="entry name" value="TlpA_like_family"/>
    <property type="match status" value="1"/>
</dbReference>